<dbReference type="Pfam" id="PF13537">
    <property type="entry name" value="GATase_7"/>
    <property type="match status" value="1"/>
</dbReference>
<evidence type="ECO:0000313" key="7">
    <source>
        <dbReference type="EMBL" id="MBA0127016.1"/>
    </source>
</evidence>
<dbReference type="Proteomes" id="UP000582974">
    <property type="component" value="Unassembled WGS sequence"/>
</dbReference>
<comment type="catalytic activity">
    <reaction evidence="4">
        <text>L-aspartate + L-glutamine + ATP + H2O = L-asparagine + L-glutamate + AMP + diphosphate + H(+)</text>
        <dbReference type="Rhea" id="RHEA:12228"/>
        <dbReference type="ChEBI" id="CHEBI:15377"/>
        <dbReference type="ChEBI" id="CHEBI:15378"/>
        <dbReference type="ChEBI" id="CHEBI:29985"/>
        <dbReference type="ChEBI" id="CHEBI:29991"/>
        <dbReference type="ChEBI" id="CHEBI:30616"/>
        <dbReference type="ChEBI" id="CHEBI:33019"/>
        <dbReference type="ChEBI" id="CHEBI:58048"/>
        <dbReference type="ChEBI" id="CHEBI:58359"/>
        <dbReference type="ChEBI" id="CHEBI:456215"/>
        <dbReference type="EC" id="6.3.5.4"/>
    </reaction>
</comment>
<evidence type="ECO:0000259" key="6">
    <source>
        <dbReference type="Pfam" id="PF13537"/>
    </source>
</evidence>
<dbReference type="InterPro" id="IPR051786">
    <property type="entry name" value="ASN_synthetase/amidase"/>
</dbReference>
<dbReference type="PANTHER" id="PTHR43284">
    <property type="entry name" value="ASPARAGINE SYNTHETASE (GLUTAMINE-HYDROLYZING)"/>
    <property type="match status" value="1"/>
</dbReference>
<dbReference type="InterPro" id="IPR001962">
    <property type="entry name" value="Asn_synthase"/>
</dbReference>
<keyword evidence="8" id="KW-1185">Reference proteome</keyword>
<proteinExistence type="predicted"/>
<dbReference type="AlphaFoldDB" id="A0A838ACL0"/>
<name>A0A838ACL0_9PSEU</name>
<accession>A0A838ACL0</accession>
<evidence type="ECO:0000259" key="5">
    <source>
        <dbReference type="Pfam" id="PF00733"/>
    </source>
</evidence>
<protein>
    <recommendedName>
        <fullName evidence="2">asparagine synthase (glutamine-hydrolyzing)</fullName>
        <ecNumber evidence="2">6.3.5.4</ecNumber>
    </recommendedName>
</protein>
<dbReference type="Gene3D" id="3.60.20.10">
    <property type="entry name" value="Glutamine Phosphoribosylpyrophosphate, subunit 1, domain 1"/>
    <property type="match status" value="1"/>
</dbReference>
<sequence length="587" mass="64770">MELIGYWGVQDDPHIWERLSLLSRYTPAADIPGCAWAVSSSSGISEGMYQICDTQNTRLGVVIGWLAGYQVSSHTHTYQLRFTQVEAATEFIDRTWGAYAALTADAQRLVLQVDHVGFRTFYWMPYQSGIVFASRLAELIELAGHQPGFDWSYLGHYLIHGNLPTCATGLTGVSRLLPGRSLEVTSYDRNEHMRWTPFSVADASGRPPSPQSLRHRVDACVNTWAGDAETVYVELSGGLDSAVIAQSLVASGRRVIGGHFHHSESALADERSYARGIARHLGIELDVIDASQALPLTPVTSWRDRWDAPTATCAWQSLTAAHQKIAERHGCHVIMSGTGGDHVFVARPGWPWYLHDYLHNSGIRDASRQVVAVSWRTGIPMARLMEHLARWRLARHRGSSAPIASLSAGADWPVWLSREAVEPLTPPREVYGVARTALPAGKAAQAFELALLSCAIGVGRTGHYAARTAYPLVSQPLVELGLRTRVDAMIDAYRDRKLLRAAMCDRLPDQVVRRCDKGEHTATWQRGIRANVASVRELVGDGLLGQQNIIDRRNALDAVSTAALGHTGEMWPLVNLLCAELWLRSWS</sequence>
<dbReference type="GO" id="GO:0006529">
    <property type="term" value="P:asparagine biosynthetic process"/>
    <property type="evidence" value="ECO:0007669"/>
    <property type="project" value="UniProtKB-KW"/>
</dbReference>
<reference evidence="7 8" key="1">
    <citation type="submission" date="2020-07" db="EMBL/GenBank/DDBJ databases">
        <title>Genome of Haloechinothrix sp.</title>
        <authorList>
            <person name="Tang S.-K."/>
            <person name="Yang L."/>
            <person name="Zhu W.-Y."/>
        </authorList>
    </citation>
    <scope>NUCLEOTIDE SEQUENCE [LARGE SCALE GENOMIC DNA]</scope>
    <source>
        <strain evidence="7 8">YIM 98757</strain>
    </source>
</reference>
<feature type="domain" description="Asparagine synthetase" evidence="5">
    <location>
        <begin position="213"/>
        <end position="584"/>
    </location>
</feature>
<evidence type="ECO:0000313" key="8">
    <source>
        <dbReference type="Proteomes" id="UP000582974"/>
    </source>
</evidence>
<gene>
    <name evidence="7" type="ORF">H0B56_15810</name>
</gene>
<evidence type="ECO:0000256" key="2">
    <source>
        <dbReference type="ARBA" id="ARBA00012737"/>
    </source>
</evidence>
<dbReference type="InterPro" id="IPR029055">
    <property type="entry name" value="Ntn_hydrolases_N"/>
</dbReference>
<evidence type="ECO:0000256" key="4">
    <source>
        <dbReference type="ARBA" id="ARBA00048741"/>
    </source>
</evidence>
<dbReference type="SUPFAM" id="SSF52402">
    <property type="entry name" value="Adenine nucleotide alpha hydrolases-like"/>
    <property type="match status" value="1"/>
</dbReference>
<evidence type="ECO:0000256" key="3">
    <source>
        <dbReference type="ARBA" id="ARBA00022888"/>
    </source>
</evidence>
<keyword evidence="3" id="KW-0061">Asparagine biosynthesis</keyword>
<organism evidence="7 8">
    <name type="scientific">Haloechinothrix aidingensis</name>
    <dbReference type="NCBI Taxonomy" id="2752311"/>
    <lineage>
        <taxon>Bacteria</taxon>
        <taxon>Bacillati</taxon>
        <taxon>Actinomycetota</taxon>
        <taxon>Actinomycetes</taxon>
        <taxon>Pseudonocardiales</taxon>
        <taxon>Pseudonocardiaceae</taxon>
        <taxon>Haloechinothrix</taxon>
    </lineage>
</organism>
<feature type="domain" description="Glutamine amidotransferase type-2" evidence="6">
    <location>
        <begin position="68"/>
        <end position="139"/>
    </location>
</feature>
<keyword evidence="3" id="KW-0028">Amino-acid biosynthesis</keyword>
<dbReference type="Gene3D" id="3.40.50.620">
    <property type="entry name" value="HUPs"/>
    <property type="match status" value="1"/>
</dbReference>
<dbReference type="EMBL" id="JACCKD010000005">
    <property type="protein sequence ID" value="MBA0127016.1"/>
    <property type="molecule type" value="Genomic_DNA"/>
</dbReference>
<comment type="caution">
    <text evidence="7">The sequence shown here is derived from an EMBL/GenBank/DDBJ whole genome shotgun (WGS) entry which is preliminary data.</text>
</comment>
<dbReference type="PANTHER" id="PTHR43284:SF1">
    <property type="entry name" value="ASPARAGINE SYNTHETASE"/>
    <property type="match status" value="1"/>
</dbReference>
<dbReference type="Pfam" id="PF00733">
    <property type="entry name" value="Asn_synthase"/>
    <property type="match status" value="1"/>
</dbReference>
<comment type="pathway">
    <text evidence="1">Amino-acid biosynthesis; L-asparagine biosynthesis; L-asparagine from L-aspartate (L-Gln route): step 1/1.</text>
</comment>
<dbReference type="InterPro" id="IPR014729">
    <property type="entry name" value="Rossmann-like_a/b/a_fold"/>
</dbReference>
<dbReference type="GO" id="GO:0004066">
    <property type="term" value="F:asparagine synthase (glutamine-hydrolyzing) activity"/>
    <property type="evidence" value="ECO:0007669"/>
    <property type="project" value="UniProtKB-EC"/>
</dbReference>
<evidence type="ECO:0000256" key="1">
    <source>
        <dbReference type="ARBA" id="ARBA00005187"/>
    </source>
</evidence>
<dbReference type="RefSeq" id="WP_180893825.1">
    <property type="nucleotide sequence ID" value="NZ_JACCKD010000005.1"/>
</dbReference>
<dbReference type="SUPFAM" id="SSF56235">
    <property type="entry name" value="N-terminal nucleophile aminohydrolases (Ntn hydrolases)"/>
    <property type="match status" value="1"/>
</dbReference>
<dbReference type="EC" id="6.3.5.4" evidence="2"/>
<dbReference type="InterPro" id="IPR017932">
    <property type="entry name" value="GATase_2_dom"/>
</dbReference>